<comment type="caution">
    <text evidence="1">The sequence shown here is derived from an EMBL/GenBank/DDBJ whole genome shotgun (WGS) entry which is preliminary data.</text>
</comment>
<reference evidence="1" key="1">
    <citation type="submission" date="2020-03" db="EMBL/GenBank/DDBJ databases">
        <authorList>
            <person name="Weist P."/>
        </authorList>
    </citation>
    <scope>NUCLEOTIDE SEQUENCE</scope>
</reference>
<proteinExistence type="predicted"/>
<gene>
    <name evidence="1" type="ORF">PLEPLA_LOCUS632</name>
</gene>
<accession>A0A9N7Y4V9</accession>
<dbReference type="EMBL" id="CADEAL010000026">
    <property type="protein sequence ID" value="CAB1412936.1"/>
    <property type="molecule type" value="Genomic_DNA"/>
</dbReference>
<protein>
    <submittedName>
        <fullName evidence="1">Uncharacterized protein</fullName>
    </submittedName>
</protein>
<sequence>MSSVPPLPTVCGVPLTICILATSHSGCDADKQATWVLVGTEASPPPVPPYTSAGLDLRLPVRKTYRKWPADMEDATATTLVQFIVWPSVLRISGISGAMIQL</sequence>
<evidence type="ECO:0000313" key="2">
    <source>
        <dbReference type="Proteomes" id="UP001153269"/>
    </source>
</evidence>
<dbReference type="AlphaFoldDB" id="A0A9N7Y4V9"/>
<name>A0A9N7Y4V9_PLEPL</name>
<keyword evidence="2" id="KW-1185">Reference proteome</keyword>
<evidence type="ECO:0000313" key="1">
    <source>
        <dbReference type="EMBL" id="CAB1412936.1"/>
    </source>
</evidence>
<organism evidence="1 2">
    <name type="scientific">Pleuronectes platessa</name>
    <name type="common">European plaice</name>
    <dbReference type="NCBI Taxonomy" id="8262"/>
    <lineage>
        <taxon>Eukaryota</taxon>
        <taxon>Metazoa</taxon>
        <taxon>Chordata</taxon>
        <taxon>Craniata</taxon>
        <taxon>Vertebrata</taxon>
        <taxon>Euteleostomi</taxon>
        <taxon>Actinopterygii</taxon>
        <taxon>Neopterygii</taxon>
        <taxon>Teleostei</taxon>
        <taxon>Neoteleostei</taxon>
        <taxon>Acanthomorphata</taxon>
        <taxon>Carangaria</taxon>
        <taxon>Pleuronectiformes</taxon>
        <taxon>Pleuronectoidei</taxon>
        <taxon>Pleuronectidae</taxon>
        <taxon>Pleuronectes</taxon>
    </lineage>
</organism>
<dbReference type="Proteomes" id="UP001153269">
    <property type="component" value="Unassembled WGS sequence"/>
</dbReference>